<name>A0A5B6WRC5_9ROSI</name>
<comment type="caution">
    <text evidence="1">The sequence shown here is derived from an EMBL/GenBank/DDBJ whole genome shotgun (WGS) entry which is preliminary data.</text>
</comment>
<accession>A0A5B6WRC5</accession>
<proteinExistence type="predicted"/>
<dbReference type="Proteomes" id="UP000325315">
    <property type="component" value="Unassembled WGS sequence"/>
</dbReference>
<dbReference type="EMBL" id="SMMG02000002">
    <property type="protein sequence ID" value="KAA3484400.1"/>
    <property type="molecule type" value="Genomic_DNA"/>
</dbReference>
<gene>
    <name evidence="1" type="ORF">EPI10_006484</name>
</gene>
<organism evidence="1 2">
    <name type="scientific">Gossypium australe</name>
    <dbReference type="NCBI Taxonomy" id="47621"/>
    <lineage>
        <taxon>Eukaryota</taxon>
        <taxon>Viridiplantae</taxon>
        <taxon>Streptophyta</taxon>
        <taxon>Embryophyta</taxon>
        <taxon>Tracheophyta</taxon>
        <taxon>Spermatophyta</taxon>
        <taxon>Magnoliopsida</taxon>
        <taxon>eudicotyledons</taxon>
        <taxon>Gunneridae</taxon>
        <taxon>Pentapetalae</taxon>
        <taxon>rosids</taxon>
        <taxon>malvids</taxon>
        <taxon>Malvales</taxon>
        <taxon>Malvaceae</taxon>
        <taxon>Malvoideae</taxon>
        <taxon>Gossypium</taxon>
    </lineage>
</organism>
<keyword evidence="2" id="KW-1185">Reference proteome</keyword>
<protein>
    <submittedName>
        <fullName evidence="1">Uncharacterized protein</fullName>
    </submittedName>
</protein>
<dbReference type="AlphaFoldDB" id="A0A5B6WRC5"/>
<reference evidence="1" key="1">
    <citation type="submission" date="2019-08" db="EMBL/GenBank/DDBJ databases">
        <authorList>
            <person name="Liu F."/>
        </authorList>
    </citation>
    <scope>NUCLEOTIDE SEQUENCE [LARGE SCALE GENOMIC DNA]</scope>
    <source>
        <strain evidence="1">PA1801</strain>
        <tissue evidence="1">Leaf</tissue>
    </source>
</reference>
<evidence type="ECO:0000313" key="1">
    <source>
        <dbReference type="EMBL" id="KAA3484400.1"/>
    </source>
</evidence>
<evidence type="ECO:0000313" key="2">
    <source>
        <dbReference type="Proteomes" id="UP000325315"/>
    </source>
</evidence>
<sequence>MKSELVLINRHKNNLNNRKLKLEKESSKRARKWLSGKCEEGPPLWPRLQHHSLYVATPMPP</sequence>